<evidence type="ECO:0000313" key="2">
    <source>
        <dbReference type="Proteomes" id="UP000593567"/>
    </source>
</evidence>
<comment type="caution">
    <text evidence="1">The sequence shown here is derived from an EMBL/GenBank/DDBJ whole genome shotgun (WGS) entry which is preliminary data.</text>
</comment>
<dbReference type="Proteomes" id="UP000593567">
    <property type="component" value="Unassembled WGS sequence"/>
</dbReference>
<evidence type="ECO:0000313" key="1">
    <source>
        <dbReference type="EMBL" id="KAF6032841.1"/>
    </source>
</evidence>
<keyword evidence="2" id="KW-1185">Reference proteome</keyword>
<proteinExistence type="predicted"/>
<dbReference type="AlphaFoldDB" id="A0A7J7K4E2"/>
<protein>
    <submittedName>
        <fullName evidence="1">Uncharacterized protein</fullName>
    </submittedName>
</protein>
<gene>
    <name evidence="1" type="ORF">EB796_008886</name>
</gene>
<dbReference type="EMBL" id="VXIV02001473">
    <property type="protein sequence ID" value="KAF6032841.1"/>
    <property type="molecule type" value="Genomic_DNA"/>
</dbReference>
<name>A0A7J7K4E2_BUGNE</name>
<sequence length="74" mass="8558">MISKQSEKTLYNIGLEFYYTFTSYNDSTPGNLTFNVTFSVRFRKLAQNSKYLSITNVYRPIMTLFGCKTIGFEG</sequence>
<organism evidence="1 2">
    <name type="scientific">Bugula neritina</name>
    <name type="common">Brown bryozoan</name>
    <name type="synonym">Sertularia neritina</name>
    <dbReference type="NCBI Taxonomy" id="10212"/>
    <lineage>
        <taxon>Eukaryota</taxon>
        <taxon>Metazoa</taxon>
        <taxon>Spiralia</taxon>
        <taxon>Lophotrochozoa</taxon>
        <taxon>Bryozoa</taxon>
        <taxon>Gymnolaemata</taxon>
        <taxon>Cheilostomatida</taxon>
        <taxon>Flustrina</taxon>
        <taxon>Buguloidea</taxon>
        <taxon>Bugulidae</taxon>
        <taxon>Bugula</taxon>
    </lineage>
</organism>
<accession>A0A7J7K4E2</accession>
<reference evidence="1" key="1">
    <citation type="submission" date="2020-06" db="EMBL/GenBank/DDBJ databases">
        <title>Draft genome of Bugula neritina, a colonial animal packing powerful symbionts and potential medicines.</title>
        <authorList>
            <person name="Rayko M."/>
        </authorList>
    </citation>
    <scope>NUCLEOTIDE SEQUENCE [LARGE SCALE GENOMIC DNA]</scope>
    <source>
        <strain evidence="1">Kwan_BN1</strain>
    </source>
</reference>